<protein>
    <submittedName>
        <fullName evidence="1">Uncharacterized protein</fullName>
    </submittedName>
</protein>
<dbReference type="EMBL" id="CP113864">
    <property type="protein sequence ID" value="WAM31696.1"/>
    <property type="molecule type" value="Genomic_DNA"/>
</dbReference>
<accession>A0ABY7BKZ4</accession>
<reference evidence="1" key="1">
    <citation type="submission" date="2022-12" db="EMBL/GenBank/DDBJ databases">
        <authorList>
            <person name="Bing R.G."/>
            <person name="Willard D.J."/>
            <person name="Manesh M.J.H."/>
            <person name="Laemthong T."/>
            <person name="Crosby J.R."/>
            <person name="Kelly R.M."/>
        </authorList>
    </citation>
    <scope>NUCLEOTIDE SEQUENCE</scope>
    <source>
        <strain evidence="1">DSM 8991</strain>
    </source>
</reference>
<evidence type="ECO:0000313" key="2">
    <source>
        <dbReference type="Proteomes" id="UP001164745"/>
    </source>
</evidence>
<keyword evidence="2" id="KW-1185">Reference proteome</keyword>
<sequence length="132" mass="16217">MFVKEHILDSKKIPKKIYLFYIVKASKINSYCYRVTILFFGKRIIERDFYFEFKENENIIKLNFEKDYIITCKMHFNEEDTLQNPDHLYLTYKSYSFSNKQFSGSQDQVHMLYKDIVLDNPYNQMETLIYFY</sequence>
<gene>
    <name evidence="1" type="ORF">OTJ99_000130</name>
</gene>
<proteinExistence type="predicted"/>
<name>A0ABY7BKZ4_9FIRM</name>
<organism evidence="1 2">
    <name type="scientific">Caldicellulosiruptor naganoensis</name>
    <dbReference type="NCBI Taxonomy" id="29324"/>
    <lineage>
        <taxon>Bacteria</taxon>
        <taxon>Bacillati</taxon>
        <taxon>Bacillota</taxon>
        <taxon>Bacillota incertae sedis</taxon>
        <taxon>Caldicellulosiruptorales</taxon>
        <taxon>Caldicellulosiruptoraceae</taxon>
        <taxon>Caldicellulosiruptor</taxon>
    </lineage>
</organism>
<dbReference type="Proteomes" id="UP001164745">
    <property type="component" value="Chromosome"/>
</dbReference>
<dbReference type="RefSeq" id="WP_269015397.1">
    <property type="nucleotide sequence ID" value="NZ_CP113864.1"/>
</dbReference>
<evidence type="ECO:0000313" key="1">
    <source>
        <dbReference type="EMBL" id="WAM31696.1"/>
    </source>
</evidence>